<comment type="caution">
    <text evidence="1">The sequence shown here is derived from an EMBL/GenBank/DDBJ whole genome shotgun (WGS) entry which is preliminary data.</text>
</comment>
<dbReference type="OrthoDB" id="2413654at2759"/>
<keyword evidence="2" id="KW-1185">Reference proteome</keyword>
<reference evidence="1" key="1">
    <citation type="submission" date="2021-06" db="EMBL/GenBank/DDBJ databases">
        <authorList>
            <person name="Kallberg Y."/>
            <person name="Tangrot J."/>
            <person name="Rosling A."/>
        </authorList>
    </citation>
    <scope>NUCLEOTIDE SEQUENCE</scope>
    <source>
        <strain evidence="1">FL966</strain>
    </source>
</reference>
<feature type="non-terminal residue" evidence="1">
    <location>
        <position position="1"/>
    </location>
</feature>
<dbReference type="Proteomes" id="UP000789759">
    <property type="component" value="Unassembled WGS sequence"/>
</dbReference>
<sequence length="61" mass="7336">QEIFTRLIELNELLAEETSRKLVEICTLPDTKPEYWDLKRIQSVWNRKKSAKKKAKSQFKQ</sequence>
<gene>
    <name evidence="1" type="ORF">CPELLU_LOCUS1882</name>
</gene>
<proteinExistence type="predicted"/>
<dbReference type="EMBL" id="CAJVQA010000745">
    <property type="protein sequence ID" value="CAG8488891.1"/>
    <property type="molecule type" value="Genomic_DNA"/>
</dbReference>
<evidence type="ECO:0000313" key="2">
    <source>
        <dbReference type="Proteomes" id="UP000789759"/>
    </source>
</evidence>
<accession>A0A9N8WP10</accession>
<organism evidence="1 2">
    <name type="scientific">Cetraspora pellucida</name>
    <dbReference type="NCBI Taxonomy" id="1433469"/>
    <lineage>
        <taxon>Eukaryota</taxon>
        <taxon>Fungi</taxon>
        <taxon>Fungi incertae sedis</taxon>
        <taxon>Mucoromycota</taxon>
        <taxon>Glomeromycotina</taxon>
        <taxon>Glomeromycetes</taxon>
        <taxon>Diversisporales</taxon>
        <taxon>Gigasporaceae</taxon>
        <taxon>Cetraspora</taxon>
    </lineage>
</organism>
<name>A0A9N8WP10_9GLOM</name>
<dbReference type="AlphaFoldDB" id="A0A9N8WP10"/>
<protein>
    <submittedName>
        <fullName evidence="1">13360_t:CDS:1</fullName>
    </submittedName>
</protein>
<evidence type="ECO:0000313" key="1">
    <source>
        <dbReference type="EMBL" id="CAG8488891.1"/>
    </source>
</evidence>